<dbReference type="PANTHER" id="PTHR30487:SF0">
    <property type="entry name" value="PREPILIN LEADER PEPTIDASE_N-METHYLTRANSFERASE-RELATED"/>
    <property type="match status" value="1"/>
</dbReference>
<proteinExistence type="predicted"/>
<dbReference type="Pfam" id="PF06750">
    <property type="entry name" value="A24_N_bact"/>
    <property type="match status" value="1"/>
</dbReference>
<feature type="transmembrane region" description="Helical" evidence="1">
    <location>
        <begin position="150"/>
        <end position="172"/>
    </location>
</feature>
<feature type="transmembrane region" description="Helical" evidence="1">
    <location>
        <begin position="184"/>
        <end position="216"/>
    </location>
</feature>
<feature type="transmembrane region" description="Helical" evidence="1">
    <location>
        <begin position="124"/>
        <end position="143"/>
    </location>
</feature>
<dbReference type="InterPro" id="IPR010627">
    <property type="entry name" value="Prepilin_pept_A24_N"/>
</dbReference>
<feature type="transmembrane region" description="Helical" evidence="1">
    <location>
        <begin position="6"/>
        <end position="26"/>
    </location>
</feature>
<accession>A0A3B0UNW5</accession>
<name>A0A3B0UNW5_9ZZZZ</name>
<dbReference type="AlphaFoldDB" id="A0A3B0UNW5"/>
<keyword evidence="1" id="KW-0812">Transmembrane</keyword>
<evidence type="ECO:0000256" key="1">
    <source>
        <dbReference type="SAM" id="Phobius"/>
    </source>
</evidence>
<protein>
    <recommendedName>
        <fullName evidence="2">Prepilin peptidase A24 N-terminal domain-containing protein</fullName>
    </recommendedName>
</protein>
<dbReference type="GO" id="GO:0004190">
    <property type="term" value="F:aspartic-type endopeptidase activity"/>
    <property type="evidence" value="ECO:0007669"/>
    <property type="project" value="TreeGrafter"/>
</dbReference>
<dbReference type="PANTHER" id="PTHR30487">
    <property type="entry name" value="TYPE 4 PREPILIN-LIKE PROTEINS LEADER PEPTIDE-PROCESSING ENZYME"/>
    <property type="match status" value="1"/>
</dbReference>
<gene>
    <name evidence="3" type="ORF">MNBD_CPR01-330</name>
</gene>
<feature type="transmembrane region" description="Helical" evidence="1">
    <location>
        <begin position="228"/>
        <end position="252"/>
    </location>
</feature>
<sequence length="253" mass="27225">MEFVTMFAVIFFALGAIIASFLGVVVDRWDTGESWLLGRSHCDSCSNELSVTELVPIASWVFLRGRCKQCGSRISARSTITETVLGTLFVLSYLKLGLTLSLAVFLVALSVLALIVAYDLLHTIIPGEFSVLFVLSSIIYAGISAQNVSDFGVVFLVSAGLALMLVAIHFASRGRAMGLGDAPVTFGLALIAGSLAFSGFLYSFWVGAFVGIIILLRTPVAHRIGIEVPFAPFLATGFLIAFFTGWNIFMYIV</sequence>
<reference evidence="3" key="1">
    <citation type="submission" date="2018-06" db="EMBL/GenBank/DDBJ databases">
        <authorList>
            <person name="Zhirakovskaya E."/>
        </authorList>
    </citation>
    <scope>NUCLEOTIDE SEQUENCE</scope>
</reference>
<feature type="domain" description="Prepilin peptidase A24 N-terminal" evidence="2">
    <location>
        <begin position="14"/>
        <end position="95"/>
    </location>
</feature>
<keyword evidence="1" id="KW-1133">Transmembrane helix</keyword>
<keyword evidence="1" id="KW-0472">Membrane</keyword>
<organism evidence="3">
    <name type="scientific">hydrothermal vent metagenome</name>
    <dbReference type="NCBI Taxonomy" id="652676"/>
    <lineage>
        <taxon>unclassified sequences</taxon>
        <taxon>metagenomes</taxon>
        <taxon>ecological metagenomes</taxon>
    </lineage>
</organism>
<evidence type="ECO:0000313" key="3">
    <source>
        <dbReference type="EMBL" id="VAW32528.1"/>
    </source>
</evidence>
<dbReference type="GO" id="GO:0006465">
    <property type="term" value="P:signal peptide processing"/>
    <property type="evidence" value="ECO:0007669"/>
    <property type="project" value="TreeGrafter"/>
</dbReference>
<feature type="transmembrane region" description="Helical" evidence="1">
    <location>
        <begin position="96"/>
        <end position="118"/>
    </location>
</feature>
<dbReference type="InterPro" id="IPR050882">
    <property type="entry name" value="Prepilin_peptidase/N-MTase"/>
</dbReference>
<dbReference type="EMBL" id="UOEV01000053">
    <property type="protein sequence ID" value="VAW32528.1"/>
    <property type="molecule type" value="Genomic_DNA"/>
</dbReference>
<evidence type="ECO:0000259" key="2">
    <source>
        <dbReference type="Pfam" id="PF06750"/>
    </source>
</evidence>
<dbReference type="GO" id="GO:0005886">
    <property type="term" value="C:plasma membrane"/>
    <property type="evidence" value="ECO:0007669"/>
    <property type="project" value="TreeGrafter"/>
</dbReference>